<evidence type="ECO:0000259" key="6">
    <source>
        <dbReference type="PROSITE" id="PS50123"/>
    </source>
</evidence>
<dbReference type="InterPro" id="IPR000780">
    <property type="entry name" value="CheR_MeTrfase"/>
</dbReference>
<feature type="domain" description="CheR-type methyltransferase" evidence="6">
    <location>
        <begin position="9"/>
        <end position="279"/>
    </location>
</feature>
<reference evidence="7 8" key="1">
    <citation type="journal article" date="2018" name="Nat. Biotechnol.">
        <title>A standardized bacterial taxonomy based on genome phylogeny substantially revises the tree of life.</title>
        <authorList>
            <person name="Parks D.H."/>
            <person name="Chuvochina M."/>
            <person name="Waite D.W."/>
            <person name="Rinke C."/>
            <person name="Skarshewski A."/>
            <person name="Chaumeil P.A."/>
            <person name="Hugenholtz P."/>
        </authorList>
    </citation>
    <scope>NUCLEOTIDE SEQUENCE [LARGE SCALE GENOMIC DNA]</scope>
    <source>
        <strain evidence="7">UBA8844</strain>
    </source>
</reference>
<evidence type="ECO:0000313" key="8">
    <source>
        <dbReference type="Proteomes" id="UP000264071"/>
    </source>
</evidence>
<dbReference type="SUPFAM" id="SSF47757">
    <property type="entry name" value="Chemotaxis receptor methyltransferase CheR, N-terminal domain"/>
    <property type="match status" value="1"/>
</dbReference>
<comment type="catalytic activity">
    <reaction evidence="1">
        <text>L-glutamyl-[protein] + S-adenosyl-L-methionine = [protein]-L-glutamate 5-O-methyl ester + S-adenosyl-L-homocysteine</text>
        <dbReference type="Rhea" id="RHEA:24452"/>
        <dbReference type="Rhea" id="RHEA-COMP:10208"/>
        <dbReference type="Rhea" id="RHEA-COMP:10311"/>
        <dbReference type="ChEBI" id="CHEBI:29973"/>
        <dbReference type="ChEBI" id="CHEBI:57856"/>
        <dbReference type="ChEBI" id="CHEBI:59789"/>
        <dbReference type="ChEBI" id="CHEBI:82795"/>
        <dbReference type="EC" id="2.1.1.80"/>
    </reaction>
</comment>
<dbReference type="InterPro" id="IPR026024">
    <property type="entry name" value="Chemotaxis_MeTrfase_CheR"/>
</dbReference>
<evidence type="ECO:0000313" key="7">
    <source>
        <dbReference type="EMBL" id="HCT55820.1"/>
    </source>
</evidence>
<dbReference type="InterPro" id="IPR022641">
    <property type="entry name" value="CheR_N"/>
</dbReference>
<dbReference type="PIRSF" id="PIRSF000410">
    <property type="entry name" value="CheR"/>
    <property type="match status" value="1"/>
</dbReference>
<dbReference type="GO" id="GO:0008983">
    <property type="term" value="F:protein-glutamate O-methyltransferase activity"/>
    <property type="evidence" value="ECO:0007669"/>
    <property type="project" value="UniProtKB-EC"/>
</dbReference>
<keyword evidence="3" id="KW-0489">Methyltransferase</keyword>
<keyword evidence="5" id="KW-0949">S-adenosyl-L-methionine</keyword>
<dbReference type="Gene3D" id="3.40.50.150">
    <property type="entry name" value="Vaccinia Virus protein VP39"/>
    <property type="match status" value="1"/>
</dbReference>
<dbReference type="Gene3D" id="1.10.155.10">
    <property type="entry name" value="Chemotaxis receptor methyltransferase CheR, N-terminal domain"/>
    <property type="match status" value="1"/>
</dbReference>
<evidence type="ECO:0000256" key="3">
    <source>
        <dbReference type="ARBA" id="ARBA00022603"/>
    </source>
</evidence>
<dbReference type="PROSITE" id="PS50123">
    <property type="entry name" value="CHER"/>
    <property type="match status" value="1"/>
</dbReference>
<dbReference type="Pfam" id="PF03705">
    <property type="entry name" value="CheR_N"/>
    <property type="match status" value="1"/>
</dbReference>
<organism evidence="7 8">
    <name type="scientific">Gemmatimonas aurantiaca</name>
    <dbReference type="NCBI Taxonomy" id="173480"/>
    <lineage>
        <taxon>Bacteria</taxon>
        <taxon>Pseudomonadati</taxon>
        <taxon>Gemmatimonadota</taxon>
        <taxon>Gemmatimonadia</taxon>
        <taxon>Gemmatimonadales</taxon>
        <taxon>Gemmatimonadaceae</taxon>
        <taxon>Gemmatimonas</taxon>
    </lineage>
</organism>
<sequence length="279" mass="32076">MAVTESPTGFLSECELTAGQFSRITRMLHEHAGIRMREGKEGLVRARLTKRLRKLQLPDFDAYLTFVERDPTRREFAEMIDVLTTNKTSFLREASHFDFLRSEVFPNLAGTVRIWSAGCSSGEEPYTLAMLCNEGIRDIASRDVRILATDISHRVLAQAKAGVYPAEQMNDVPDAWMQKYWSQKQDTAGRTVCEADRSLRKLVQFAKLNLMERWPMQGPFDAILCRNVMIYFDKATQQQLVERYWALLRPGGHFFVGHSESLTGLTHRFRYVQPAVYVK</sequence>
<evidence type="ECO:0000256" key="2">
    <source>
        <dbReference type="ARBA" id="ARBA00012534"/>
    </source>
</evidence>
<protein>
    <recommendedName>
        <fullName evidence="2">protein-glutamate O-methyltransferase</fullName>
        <ecNumber evidence="2">2.1.1.80</ecNumber>
    </recommendedName>
</protein>
<dbReference type="InterPro" id="IPR022642">
    <property type="entry name" value="CheR_C"/>
</dbReference>
<evidence type="ECO:0000256" key="1">
    <source>
        <dbReference type="ARBA" id="ARBA00001541"/>
    </source>
</evidence>
<gene>
    <name evidence="7" type="ORF">DGD08_01265</name>
</gene>
<dbReference type="AlphaFoldDB" id="A0A3D4V3X4"/>
<dbReference type="CDD" id="cd02440">
    <property type="entry name" value="AdoMet_MTases"/>
    <property type="match status" value="1"/>
</dbReference>
<dbReference type="PANTHER" id="PTHR24422:SF26">
    <property type="entry name" value="CHEMOTAXIS PROTEIN METHYLTRANSFERASE"/>
    <property type="match status" value="1"/>
</dbReference>
<dbReference type="SMART" id="SM00138">
    <property type="entry name" value="MeTrc"/>
    <property type="match status" value="1"/>
</dbReference>
<comment type="caution">
    <text evidence="7">The sequence shown here is derived from an EMBL/GenBank/DDBJ whole genome shotgun (WGS) entry which is preliminary data.</text>
</comment>
<dbReference type="OMA" id="TEQIIMP"/>
<accession>A0A3D4V3X4</accession>
<evidence type="ECO:0000256" key="4">
    <source>
        <dbReference type="ARBA" id="ARBA00022679"/>
    </source>
</evidence>
<dbReference type="Pfam" id="PF01739">
    <property type="entry name" value="CheR"/>
    <property type="match status" value="1"/>
</dbReference>
<dbReference type="PANTHER" id="PTHR24422">
    <property type="entry name" value="CHEMOTAXIS PROTEIN METHYLTRANSFERASE"/>
    <property type="match status" value="1"/>
</dbReference>
<dbReference type="Proteomes" id="UP000264071">
    <property type="component" value="Unassembled WGS sequence"/>
</dbReference>
<name>A0A3D4V3X4_9BACT</name>
<keyword evidence="4" id="KW-0808">Transferase</keyword>
<evidence type="ECO:0000256" key="5">
    <source>
        <dbReference type="ARBA" id="ARBA00022691"/>
    </source>
</evidence>
<dbReference type="EC" id="2.1.1.80" evidence="2"/>
<dbReference type="InterPro" id="IPR050903">
    <property type="entry name" value="Bact_Chemotaxis_MeTrfase"/>
</dbReference>
<dbReference type="SUPFAM" id="SSF53335">
    <property type="entry name" value="S-adenosyl-L-methionine-dependent methyltransferases"/>
    <property type="match status" value="1"/>
</dbReference>
<dbReference type="InterPro" id="IPR036804">
    <property type="entry name" value="CheR_N_sf"/>
</dbReference>
<dbReference type="GO" id="GO:0032259">
    <property type="term" value="P:methylation"/>
    <property type="evidence" value="ECO:0007669"/>
    <property type="project" value="UniProtKB-KW"/>
</dbReference>
<dbReference type="EMBL" id="DPIY01000001">
    <property type="protein sequence ID" value="HCT55820.1"/>
    <property type="molecule type" value="Genomic_DNA"/>
</dbReference>
<dbReference type="PRINTS" id="PR00996">
    <property type="entry name" value="CHERMTFRASE"/>
</dbReference>
<proteinExistence type="predicted"/>
<dbReference type="InterPro" id="IPR029063">
    <property type="entry name" value="SAM-dependent_MTases_sf"/>
</dbReference>